<dbReference type="EMBL" id="BAAACP010000002">
    <property type="protein sequence ID" value="GAA0861696.1"/>
    <property type="molecule type" value="Genomic_DNA"/>
</dbReference>
<dbReference type="InterPro" id="IPR018913">
    <property type="entry name" value="BppU_N"/>
</dbReference>
<dbReference type="Proteomes" id="UP001400965">
    <property type="component" value="Unassembled WGS sequence"/>
</dbReference>
<accession>A0ABP3X7M9</accession>
<reference evidence="3" key="1">
    <citation type="journal article" date="2019" name="Int. J. Syst. Evol. Microbiol.">
        <title>The Global Catalogue of Microorganisms (GCM) 10K type strain sequencing project: providing services to taxonomists for standard genome sequencing and annotation.</title>
        <authorList>
            <consortium name="The Broad Institute Genomics Platform"/>
            <consortium name="The Broad Institute Genome Sequencing Center for Infectious Disease"/>
            <person name="Wu L."/>
            <person name="Ma J."/>
        </authorList>
    </citation>
    <scope>NUCLEOTIDE SEQUENCE [LARGE SCALE GENOMIC DNA]</scope>
    <source>
        <strain evidence="3">JCM 6486</strain>
    </source>
</reference>
<dbReference type="RefSeq" id="WP_346041601.1">
    <property type="nucleotide sequence ID" value="NZ_BAAACP010000002.1"/>
</dbReference>
<dbReference type="Gene3D" id="2.60.40.3350">
    <property type="match status" value="1"/>
</dbReference>
<protein>
    <recommendedName>
        <fullName evidence="1">BppU N-terminal domain-containing protein</fullName>
    </recommendedName>
</protein>
<dbReference type="Pfam" id="PF10651">
    <property type="entry name" value="BppU_N"/>
    <property type="match status" value="1"/>
</dbReference>
<name>A0ABP3X7M9_9FIRM</name>
<evidence type="ECO:0000259" key="1">
    <source>
        <dbReference type="Pfam" id="PF10651"/>
    </source>
</evidence>
<gene>
    <name evidence="2" type="ORF">GCM10008917_04080</name>
</gene>
<proteinExistence type="predicted"/>
<sequence length="772" mass="85683">MNLGTYDITIDFSKLFFHNNTSIYFKEGDLNTAKVRAKLTMQRKVIDITGCNVVVKIETTTGRKINDVATIVDATNGIIEIDFKSNSLIEGTNFFELKIVKGESVKESAKLAYRVLDSIEDAGSIEGTNEYPILVQLIRDVNKAIANADRTLNIATDMQSDLDATINKANTAIANATDATDKANEAVEDVNRAIAAGTQDLEVKAAREDTEGVTHDTLALRLKSDLKIGSKSLKQEVLDLAGLKESQDIAYKTDKGYITCKETKNGTIKDLVIKGTTVKCLRRNENGTPTTLNNSTKSKLYVLPETVKANTNVYIKINITSKTGLPSGLRVSLRNVEDGSYSYCDGTKGVYNQSFIISHNRDIDAIGFYISSADIQSNPNAQLIYRDWQITLSYTNDYIEGIASVGTGTDKIEVLASNDNLAYNLANVKSTDGVTPGMDSISFDAIKLGVEKTYTIQSSASGTLYYGGTYCAEIKANEEKTFILPSPTRPNDKKPLAIYKSNGDLTITDETYVKLSLGDKVSNNVINKQDKKPLLFKDVDGTWKPIEELRGLDTVCDTVELHNNGKYYYHIRVGKIILNGSEDLFKYNSEDNGFFSVAIDVQDLKNELNSGCISNKFTTLIGYADLYFGRKIGIYCGKRNSQYGSIILGFDKNVVNSVESAKTWLRNNNTTVYYQLAEEKIFEVNPLFLEAYEGETSVLCNSGSIRPNMEFKITSYITNLVLLNQQRISLIEQEMFSMFKQVLSGDMYSLAEKLYPEDFIEEKYIATPIPEL</sequence>
<organism evidence="2 3">
    <name type="scientific">Paraclostridium tenue</name>
    <dbReference type="NCBI Taxonomy" id="1737"/>
    <lineage>
        <taxon>Bacteria</taxon>
        <taxon>Bacillati</taxon>
        <taxon>Bacillota</taxon>
        <taxon>Clostridia</taxon>
        <taxon>Peptostreptococcales</taxon>
        <taxon>Peptostreptococcaceae</taxon>
        <taxon>Paraclostridium</taxon>
    </lineage>
</organism>
<feature type="domain" description="BppU N-terminal" evidence="1">
    <location>
        <begin position="5"/>
        <end position="141"/>
    </location>
</feature>
<comment type="caution">
    <text evidence="2">The sequence shown here is derived from an EMBL/GenBank/DDBJ whole genome shotgun (WGS) entry which is preliminary data.</text>
</comment>
<evidence type="ECO:0000313" key="3">
    <source>
        <dbReference type="Proteomes" id="UP001400965"/>
    </source>
</evidence>
<evidence type="ECO:0000313" key="2">
    <source>
        <dbReference type="EMBL" id="GAA0861696.1"/>
    </source>
</evidence>
<keyword evidence="3" id="KW-1185">Reference proteome</keyword>